<organism evidence="2 3">
    <name type="scientific">Pseudonocardia charpentierae</name>
    <dbReference type="NCBI Taxonomy" id="3075545"/>
    <lineage>
        <taxon>Bacteria</taxon>
        <taxon>Bacillati</taxon>
        <taxon>Actinomycetota</taxon>
        <taxon>Actinomycetes</taxon>
        <taxon>Pseudonocardiales</taxon>
        <taxon>Pseudonocardiaceae</taxon>
        <taxon>Pseudonocardia</taxon>
    </lineage>
</organism>
<dbReference type="Gene3D" id="3.90.1200.10">
    <property type="match status" value="1"/>
</dbReference>
<dbReference type="Pfam" id="PF01636">
    <property type="entry name" value="APH"/>
    <property type="match status" value="1"/>
</dbReference>
<name>A0ABU2N5F0_9PSEU</name>
<gene>
    <name evidence="2" type="ORF">RM445_06440</name>
</gene>
<dbReference type="InterPro" id="IPR011009">
    <property type="entry name" value="Kinase-like_dom_sf"/>
</dbReference>
<feature type="domain" description="Aminoglycoside phosphotransferase" evidence="1">
    <location>
        <begin position="28"/>
        <end position="267"/>
    </location>
</feature>
<accession>A0ABU2N5F0</accession>
<dbReference type="InterPro" id="IPR002575">
    <property type="entry name" value="Aminoglycoside_PTrfase"/>
</dbReference>
<dbReference type="EMBL" id="JAVREJ010000003">
    <property type="protein sequence ID" value="MDT0349160.1"/>
    <property type="molecule type" value="Genomic_DNA"/>
</dbReference>
<keyword evidence="3" id="KW-1185">Reference proteome</keyword>
<dbReference type="InterPro" id="IPR052898">
    <property type="entry name" value="ACAD10-like"/>
</dbReference>
<dbReference type="Proteomes" id="UP001183202">
    <property type="component" value="Unassembled WGS sequence"/>
</dbReference>
<dbReference type="SUPFAM" id="SSF56112">
    <property type="entry name" value="Protein kinase-like (PK-like)"/>
    <property type="match status" value="1"/>
</dbReference>
<dbReference type="InterPro" id="IPR041726">
    <property type="entry name" value="ACAD10_11_N"/>
</dbReference>
<dbReference type="PANTHER" id="PTHR47829:SF1">
    <property type="entry name" value="HAD FAMILY PHOSPHATASE"/>
    <property type="match status" value="1"/>
</dbReference>
<dbReference type="Gene3D" id="3.30.200.20">
    <property type="entry name" value="Phosphorylase Kinase, domain 1"/>
    <property type="match status" value="1"/>
</dbReference>
<comment type="caution">
    <text evidence="2">The sequence shown here is derived from an EMBL/GenBank/DDBJ whole genome shotgun (WGS) entry which is preliminary data.</text>
</comment>
<evidence type="ECO:0000313" key="2">
    <source>
        <dbReference type="EMBL" id="MDT0349160.1"/>
    </source>
</evidence>
<dbReference type="PANTHER" id="PTHR47829">
    <property type="entry name" value="HYDROLASE, PUTATIVE (AFU_ORTHOLOGUE AFUA_1G12880)-RELATED"/>
    <property type="match status" value="1"/>
</dbReference>
<evidence type="ECO:0000259" key="1">
    <source>
        <dbReference type="Pfam" id="PF01636"/>
    </source>
</evidence>
<dbReference type="RefSeq" id="WP_311555143.1">
    <property type="nucleotide sequence ID" value="NZ_JAVREJ010000003.1"/>
</dbReference>
<proteinExistence type="predicted"/>
<evidence type="ECO:0000313" key="3">
    <source>
        <dbReference type="Proteomes" id="UP001183202"/>
    </source>
</evidence>
<protein>
    <submittedName>
        <fullName evidence="2">Phosphotransferase family protein</fullName>
    </submittedName>
</protein>
<sequence>MTLPGLDLPALQPWFTAAVPGSGELRAELVHGGRSNLTYRLTDGTDTWVLRRPPLGALNPSAHDMGREYRVVAALAGTDVPVAPAVARCDDPAVLGVPFTVVGWVDGRVVRTADELDTLSAAEVQRCAFGLVEVLGRLHAVDPAAIGLADYGRAQGYLGRQIRRWNDQWARIATRDLPDIDTLHARLARTCPPEAGASIVHGDFRIDNTILDPADPGIVRALVDWEMATLGDPLADLGLHLAYADPAFDPVLGGKAAATSPRMPGREALARHYATATGRDPDALVEGLAFYVGLGYFKAAVIAEGIHARHVRGESVGRGYELVGGAVAPLAAAGIAALDGSG</sequence>
<reference evidence="3" key="1">
    <citation type="submission" date="2023-07" db="EMBL/GenBank/DDBJ databases">
        <title>30 novel species of actinomycetes from the DSMZ collection.</title>
        <authorList>
            <person name="Nouioui I."/>
        </authorList>
    </citation>
    <scope>NUCLEOTIDE SEQUENCE [LARGE SCALE GENOMIC DNA]</scope>
    <source>
        <strain evidence="3">DSM 45834</strain>
    </source>
</reference>
<dbReference type="CDD" id="cd05154">
    <property type="entry name" value="ACAD10_11_N-like"/>
    <property type="match status" value="1"/>
</dbReference>